<evidence type="ECO:0000256" key="6">
    <source>
        <dbReference type="ARBA" id="ARBA00023306"/>
    </source>
</evidence>
<dbReference type="InterPro" id="IPR011989">
    <property type="entry name" value="ARM-like"/>
</dbReference>
<feature type="domain" description="Condensin complex subunit 1 C-terminal" evidence="8">
    <location>
        <begin position="965"/>
        <end position="1133"/>
    </location>
</feature>
<dbReference type="PANTHER" id="PTHR14222">
    <property type="entry name" value="CONDENSIN"/>
    <property type="match status" value="1"/>
</dbReference>
<evidence type="ECO:0000256" key="7">
    <source>
        <dbReference type="SAM" id="MobiDB-lite"/>
    </source>
</evidence>
<feature type="region of interest" description="Disordered" evidence="7">
    <location>
        <begin position="178"/>
        <end position="205"/>
    </location>
</feature>
<comment type="subcellular location">
    <subcellularLocation>
        <location evidence="1">Nucleus</location>
    </subcellularLocation>
</comment>
<keyword evidence="2" id="KW-0132">Cell division</keyword>
<feature type="region of interest" description="Disordered" evidence="7">
    <location>
        <begin position="425"/>
        <end position="476"/>
    </location>
</feature>
<dbReference type="GO" id="GO:0007076">
    <property type="term" value="P:mitotic chromosome condensation"/>
    <property type="evidence" value="ECO:0007669"/>
    <property type="project" value="InterPro"/>
</dbReference>
<protein>
    <submittedName>
        <fullName evidence="9">Condensin-2 complex subunit D3</fullName>
    </submittedName>
</protein>
<dbReference type="EMBL" id="GDHC01001780">
    <property type="protein sequence ID" value="JAQ16849.1"/>
    <property type="molecule type" value="Transcribed_RNA"/>
</dbReference>
<dbReference type="GO" id="GO:0051301">
    <property type="term" value="P:cell division"/>
    <property type="evidence" value="ECO:0007669"/>
    <property type="project" value="UniProtKB-KW"/>
</dbReference>
<feature type="compositionally biased region" description="Polar residues" evidence="7">
    <location>
        <begin position="1316"/>
        <end position="1328"/>
    </location>
</feature>
<dbReference type="InterPro" id="IPR032682">
    <property type="entry name" value="Cnd1_C"/>
</dbReference>
<dbReference type="Pfam" id="PF12717">
    <property type="entry name" value="Cnd1"/>
    <property type="match status" value="1"/>
</dbReference>
<dbReference type="Gene3D" id="1.25.10.10">
    <property type="entry name" value="Leucine-rich Repeat Variant"/>
    <property type="match status" value="2"/>
</dbReference>
<name>A0A146LG06_LYGHE</name>
<dbReference type="GO" id="GO:0000796">
    <property type="term" value="C:condensin complex"/>
    <property type="evidence" value="ECO:0007669"/>
    <property type="project" value="TreeGrafter"/>
</dbReference>
<feature type="compositionally biased region" description="Acidic residues" evidence="7">
    <location>
        <begin position="192"/>
        <end position="204"/>
    </location>
</feature>
<evidence type="ECO:0000256" key="2">
    <source>
        <dbReference type="ARBA" id="ARBA00022618"/>
    </source>
</evidence>
<keyword evidence="6" id="KW-0131">Cell cycle</keyword>
<accession>A0A146LG06</accession>
<keyword evidence="5" id="KW-0539">Nucleus</keyword>
<keyword evidence="3" id="KW-0498">Mitosis</keyword>
<organism evidence="9">
    <name type="scientific">Lygus hesperus</name>
    <name type="common">Western plant bug</name>
    <dbReference type="NCBI Taxonomy" id="30085"/>
    <lineage>
        <taxon>Eukaryota</taxon>
        <taxon>Metazoa</taxon>
        <taxon>Ecdysozoa</taxon>
        <taxon>Arthropoda</taxon>
        <taxon>Hexapoda</taxon>
        <taxon>Insecta</taxon>
        <taxon>Pterygota</taxon>
        <taxon>Neoptera</taxon>
        <taxon>Paraneoptera</taxon>
        <taxon>Hemiptera</taxon>
        <taxon>Heteroptera</taxon>
        <taxon>Panheteroptera</taxon>
        <taxon>Cimicomorpha</taxon>
        <taxon>Miridae</taxon>
        <taxon>Mirini</taxon>
        <taxon>Lygus</taxon>
    </lineage>
</organism>
<evidence type="ECO:0000256" key="3">
    <source>
        <dbReference type="ARBA" id="ARBA00022776"/>
    </source>
</evidence>
<dbReference type="SUPFAM" id="SSF48371">
    <property type="entry name" value="ARM repeat"/>
    <property type="match status" value="2"/>
</dbReference>
<dbReference type="InterPro" id="IPR016024">
    <property type="entry name" value="ARM-type_fold"/>
</dbReference>
<keyword evidence="4" id="KW-0226">DNA condensation</keyword>
<sequence length="1483" mass="166266">MDLFDVIGKFQLNNLSSEWVETQWRQDFSSDKELPSDYAFALEDEDYGALLNDLCDSLREWSTSGELNLNATSLDSSSNVSSSQLDSSTRSDRRSWQTLLNSDVNHKALVAVVSSFLKADHKELTDDVTRRLSLAASRAYFLLLSIRGSQIFNVFNSILFAQAIESLKVLNLSDNIEKPKQKKGRKKKSSQEEEPEEPPEIDDTDVVHISNTEKAEIIKTLIVVLRDLEFCLSVLSLKGEVDVLASTISALVAIARLEKTTANFVEQCPRSGHVTYLSHTAYKTMLSLCNSRHGRVSEVVRYICSSLMHHLVMSAQEMHTNDKTKSIVRAHMILFVKMMVDKYGEETYPGCQALVQQLCIKTPDKADIRARCVQQISTLLSYFPLDLITKCSLWICSLMFNDAVKHRVMAMEVVTKLLHGEEKSGEERILHTRTAVSPQPSTSDDRARSPALSSDNEEELGPQPGPSSAPDPEILENGKSTTLFVNHKFFLSALLSRMLDQSPTVRAKCLSSFASLIMLKHQVIQDIMKSLFVSPYAHLRNPISGVMDDEREEFDFRLFFLRKRDIPPTKNPLPGGTRIVHKVQSLAMDEKVFVRKSALNVMCNLCRLNSKWATPRRIEIMVQSCLDASVTVRKMMIQGLTDLLLDYPTNDLLVKAWVQGVIPLVADNELKCQEKAIEAVSTVVLDNLVAHNLIATNLHFIPWRVIKLLTAYEMRKVFRFVCRHWITTKRIGTKEMKVLSSHIGTVNDLGAWYFIVCLSEFTDFCHPEMIVEYYLENIHDKPSVREYCSQLVIEALLLNWRHLSPAVLDDLVQNKLMPSLEHCVLPVSSITPIMDICYQYNEAAFADVAKRIISKCENYLRKSIGPNSPVTLSREDALTQHIFTLGDATSVCPGHLPEDSVHLLCNLIDDFFDSGKGKWGGKVGSKCKAITVITLGKFCLQDQLLAKKLVPVLGTLLDAVTPTEVKLNTLTTMADLCVRFTSIVESYLGDMCVCLKDPDVRVRRTTLDLMIRLIQEDYVKLKCPYFYYVLHMLQDPEPRIRTTTKAFIINTVLKKNSKIMVQEFIQALYFLNDYEACDAVGLTFTKVSMNPNEKKAFMISGSGNKAQRRNLLAFMIENMTDDHKFKTLNSICNEIFDGVCEEKIPLDSNGLLLVSDAIFIMGCEELRMTTTKNKTDDDDDESGAVDKVDAGVMDFVNVLLKRLYQENVMPSIIKFKRKLQEMKSSLLRELMISLRAMMKDFKDWMQEMLNADPTLSSEIELDMRLLDREEAEAEEEAAPELPNLPGTMDDSDKMMEPVVCLPRLSLTVFQANGTMLKSPRQSASTCDVSTRDVIDTPPPVPSVISDDDVSSLSTPSQSSQTSKSSGRGKPRKVHEPSPSPVPTTSQPVRSKKRRSSHSPCSDASSPRRSEHGASPAQTSDFSLPPGETSDFSPPRASGRSDSESPSPPPTTSKKGRKKPASAPVPKHVATSSNKSGRKKAKTK</sequence>
<evidence type="ECO:0000256" key="1">
    <source>
        <dbReference type="ARBA" id="ARBA00004123"/>
    </source>
</evidence>
<feature type="region of interest" description="Disordered" evidence="7">
    <location>
        <begin position="1270"/>
        <end position="1293"/>
    </location>
</feature>
<evidence type="ECO:0000256" key="4">
    <source>
        <dbReference type="ARBA" id="ARBA00023067"/>
    </source>
</evidence>
<feature type="compositionally biased region" description="Low complexity" evidence="7">
    <location>
        <begin position="1350"/>
        <end position="1365"/>
    </location>
</feature>
<feature type="region of interest" description="Disordered" evidence="7">
    <location>
        <begin position="1316"/>
        <end position="1483"/>
    </location>
</feature>
<gene>
    <name evidence="9" type="primary">Ncapd3_0</name>
    <name evidence="10" type="synonym">Ncapd3_1</name>
    <name evidence="9" type="ORF">g.83529</name>
    <name evidence="10" type="ORF">g.83533</name>
</gene>
<dbReference type="GO" id="GO:0000779">
    <property type="term" value="C:condensed chromosome, centromeric region"/>
    <property type="evidence" value="ECO:0007669"/>
    <property type="project" value="TreeGrafter"/>
</dbReference>
<dbReference type="GO" id="GO:0042393">
    <property type="term" value="F:histone binding"/>
    <property type="evidence" value="ECO:0007669"/>
    <property type="project" value="TreeGrafter"/>
</dbReference>
<dbReference type="PANTHER" id="PTHR14222:SF1">
    <property type="entry name" value="CONDENSIN-2 COMPLEX SUBUNIT D3"/>
    <property type="match status" value="1"/>
</dbReference>
<dbReference type="InterPro" id="IPR026971">
    <property type="entry name" value="CND1/NCAPD3"/>
</dbReference>
<proteinExistence type="predicted"/>
<dbReference type="GO" id="GO:0010032">
    <property type="term" value="P:meiotic chromosome condensation"/>
    <property type="evidence" value="ECO:0007669"/>
    <property type="project" value="TreeGrafter"/>
</dbReference>
<dbReference type="EMBL" id="GDHC01012722">
    <property type="protein sequence ID" value="JAQ05907.1"/>
    <property type="molecule type" value="Transcribed_RNA"/>
</dbReference>
<reference evidence="9" key="1">
    <citation type="journal article" date="2016" name="Gigascience">
        <title>De novo construction of an expanded transcriptome assembly for the western tarnished plant bug, Lygus hesperus.</title>
        <authorList>
            <person name="Tassone E.E."/>
            <person name="Geib S.M."/>
            <person name="Hall B."/>
            <person name="Fabrick J.A."/>
            <person name="Brent C.S."/>
            <person name="Hull J.J."/>
        </authorList>
    </citation>
    <scope>NUCLEOTIDE SEQUENCE</scope>
</reference>
<evidence type="ECO:0000259" key="8">
    <source>
        <dbReference type="Pfam" id="PF12717"/>
    </source>
</evidence>
<evidence type="ECO:0000313" key="9">
    <source>
        <dbReference type="EMBL" id="JAQ05907.1"/>
    </source>
</evidence>
<evidence type="ECO:0000313" key="10">
    <source>
        <dbReference type="EMBL" id="JAQ16849.1"/>
    </source>
</evidence>
<evidence type="ECO:0000256" key="5">
    <source>
        <dbReference type="ARBA" id="ARBA00023242"/>
    </source>
</evidence>
<dbReference type="GO" id="GO:0005634">
    <property type="term" value="C:nucleus"/>
    <property type="evidence" value="ECO:0007669"/>
    <property type="project" value="UniProtKB-SubCell"/>
</dbReference>